<dbReference type="SUPFAM" id="SSF55785">
    <property type="entry name" value="PYP-like sensor domain (PAS domain)"/>
    <property type="match status" value="1"/>
</dbReference>
<proteinExistence type="predicted"/>
<reference evidence="3" key="1">
    <citation type="journal article" date="2019" name="Int. J. Syst. Evol. Microbiol.">
        <title>The Global Catalogue of Microorganisms (GCM) 10K type strain sequencing project: providing services to taxonomists for standard genome sequencing and annotation.</title>
        <authorList>
            <consortium name="The Broad Institute Genomics Platform"/>
            <consortium name="The Broad Institute Genome Sequencing Center for Infectious Disease"/>
            <person name="Wu L."/>
            <person name="Ma J."/>
        </authorList>
    </citation>
    <scope>NUCLEOTIDE SEQUENCE [LARGE SCALE GENOMIC DNA]</scope>
    <source>
        <strain evidence="3">NBRC 15640</strain>
    </source>
</reference>
<dbReference type="Pfam" id="PF00989">
    <property type="entry name" value="PAS"/>
    <property type="match status" value="1"/>
</dbReference>
<dbReference type="AlphaFoldDB" id="A0AAV5NLD2"/>
<gene>
    <name evidence="2" type="ORF">GCM10007932_02210</name>
</gene>
<organism evidence="2 3">
    <name type="scientific">Vibrio penaeicida</name>
    <dbReference type="NCBI Taxonomy" id="104609"/>
    <lineage>
        <taxon>Bacteria</taxon>
        <taxon>Pseudomonadati</taxon>
        <taxon>Pseudomonadota</taxon>
        <taxon>Gammaproteobacteria</taxon>
        <taxon>Vibrionales</taxon>
        <taxon>Vibrionaceae</taxon>
        <taxon>Vibrio</taxon>
    </lineage>
</organism>
<dbReference type="EMBL" id="BSNX01000002">
    <property type="protein sequence ID" value="GLQ70861.1"/>
    <property type="molecule type" value="Genomic_DNA"/>
</dbReference>
<evidence type="ECO:0000313" key="3">
    <source>
        <dbReference type="Proteomes" id="UP001156690"/>
    </source>
</evidence>
<dbReference type="InterPro" id="IPR035965">
    <property type="entry name" value="PAS-like_dom_sf"/>
</dbReference>
<sequence>MLNLPAEFEQFHWMVDIVQNAEMGLVVLDSEYNIQVWNGFMTHHSGKQAHEAIGKSLFEVFPEIPREWFVLKAKPVFNMGCRSFITWRQRPYLFRCRNVRPITQQAEFMYQNVTLNPMRTPTGQVKSMFLSIQDATAEAVIAGETENTR</sequence>
<dbReference type="RefSeq" id="WP_101112955.1">
    <property type="nucleotide sequence ID" value="NZ_AP025145.1"/>
</dbReference>
<evidence type="ECO:0000313" key="2">
    <source>
        <dbReference type="EMBL" id="GLQ70861.1"/>
    </source>
</evidence>
<protein>
    <submittedName>
        <fullName evidence="2">Diguanylate cyclase</fullName>
    </submittedName>
</protein>
<accession>A0AAV5NLD2</accession>
<comment type="caution">
    <text evidence="2">The sequence shown here is derived from an EMBL/GenBank/DDBJ whole genome shotgun (WGS) entry which is preliminary data.</text>
</comment>
<dbReference type="GO" id="GO:0006355">
    <property type="term" value="P:regulation of DNA-templated transcription"/>
    <property type="evidence" value="ECO:0007669"/>
    <property type="project" value="InterPro"/>
</dbReference>
<dbReference type="InterPro" id="IPR013767">
    <property type="entry name" value="PAS_fold"/>
</dbReference>
<feature type="domain" description="PAS fold" evidence="1">
    <location>
        <begin position="15"/>
        <end position="134"/>
    </location>
</feature>
<keyword evidence="3" id="KW-1185">Reference proteome</keyword>
<dbReference type="Gene3D" id="3.30.450.20">
    <property type="entry name" value="PAS domain"/>
    <property type="match status" value="1"/>
</dbReference>
<name>A0AAV5NLD2_9VIBR</name>
<dbReference type="Proteomes" id="UP001156690">
    <property type="component" value="Unassembled WGS sequence"/>
</dbReference>
<evidence type="ECO:0000259" key="1">
    <source>
        <dbReference type="Pfam" id="PF00989"/>
    </source>
</evidence>